<dbReference type="Pfam" id="PF01612">
    <property type="entry name" value="DNA_pol_A_exo1"/>
    <property type="match status" value="1"/>
</dbReference>
<sequence>MASEPEWTNTLRACQDAFAALQPFANRDIQFVDTTLHHLRELISYHLKRRESISEPTLAVPTRAVQDPDGRSLLSAPGEITDKERVESEDDDLRVSPFMANGDGKKSEQVGDEPSSPYPVQQAPTNTIKHGTKLAPSSWSRDSSSLIELPLEDGSILTAETITHPSQLRAVTVHLRTITHITLDCEFLGHEKKAIPTLKVLQVGTSPTHGYAFVISKLGPDLVRSVLAPLLTSRDIQRTGFALDNDAPAIEQCLGIRLGRTLDLQAKLRTTDCAHYSLFNAMSARCADWVGYKEFVRIKQGTIDFTKWKARMVWDLDPIPPDALLYAVLDAVSLFHLEAAVEDHESELIDHYWPDYATVDVRRGKRLMTRRMKGSRRNRRGMESSDEDDVDDDDEDLKLKCVEDERNANEEEAEEGSDEGEGKHPGLKWDWGDPLEELPTPPSTPAHKTEISSASLEKQAMEWTDKLPWQSTNVSATTGSIIPPESTNVSATTGSIIPAESMNSSAEWDWLGLPSRTTTTRRVKPYTAASPYTASHSVAASSPILVSASTWDDMMQKSVDIWAEGRDVAAEHTSSQDQADPGAIWNEDWQAMASRGDCDNRPTRNLFAFGAKQNRKTSSKKQGDTAQNIYWNSQQSSEDVWKPIIPWEVPAPQQPSTGGWYAPVSEPRLQDSWKAEMDFPATGEKMWNDPPGNEESPSWAATTYQDYPREKVAPQSYNAQNLESYREGKNKNKPPSVSSPLTRARALPTSNTINIQLADGTTIMADTLSSRADLAVLQPFVNTDVPIIITSQIQNIKKHPIPKLKLLQLVIFESPARLHAFVIIPAHFVHGNTTSNPLRGTVLDTLLTSPLLHRVSWMFDPQALAVHGMLNIMPGKTLDLQAHLHREDFEADQFDDAITKYAGGWEGLERLRRAREQVWGRMGRFNPQVWEQIPLMRDAVIMSVLEGVALAKVAEGARLDIGFDWHRENFGGHAEQKVMEKEDYWPECLPRKNRKLRIAVQSRGDDNTGDTGDNSGDEFYDSEEDYY</sequence>
<feature type="compositionally biased region" description="Acidic residues" evidence="1">
    <location>
        <begin position="384"/>
        <end position="396"/>
    </location>
</feature>
<evidence type="ECO:0000256" key="1">
    <source>
        <dbReference type="SAM" id="MobiDB-lite"/>
    </source>
</evidence>
<proteinExistence type="predicted"/>
<feature type="region of interest" description="Disordered" evidence="1">
    <location>
        <begin position="67"/>
        <end position="139"/>
    </location>
</feature>
<feature type="region of interest" description="Disordered" evidence="1">
    <location>
        <begin position="999"/>
        <end position="1027"/>
    </location>
</feature>
<evidence type="ECO:0000313" key="3">
    <source>
        <dbReference type="EMBL" id="RUP45797.1"/>
    </source>
</evidence>
<evidence type="ECO:0000313" key="4">
    <source>
        <dbReference type="Proteomes" id="UP000268093"/>
    </source>
</evidence>
<feature type="region of interest" description="Disordered" evidence="1">
    <location>
        <begin position="372"/>
        <end position="448"/>
    </location>
</feature>
<feature type="compositionally biased region" description="Polar residues" evidence="1">
    <location>
        <begin position="118"/>
        <end position="139"/>
    </location>
</feature>
<organism evidence="3 4">
    <name type="scientific">Jimgerdemannia flammicorona</name>
    <dbReference type="NCBI Taxonomy" id="994334"/>
    <lineage>
        <taxon>Eukaryota</taxon>
        <taxon>Fungi</taxon>
        <taxon>Fungi incertae sedis</taxon>
        <taxon>Mucoromycota</taxon>
        <taxon>Mucoromycotina</taxon>
        <taxon>Endogonomycetes</taxon>
        <taxon>Endogonales</taxon>
        <taxon>Endogonaceae</taxon>
        <taxon>Jimgerdemannia</taxon>
    </lineage>
</organism>
<comment type="caution">
    <text evidence="3">The sequence shown here is derived from an EMBL/GenBank/DDBJ whole genome shotgun (WGS) entry which is preliminary data.</text>
</comment>
<dbReference type="InterPro" id="IPR002562">
    <property type="entry name" value="3'-5'_exonuclease_dom"/>
</dbReference>
<dbReference type="GO" id="GO:0006139">
    <property type="term" value="P:nucleobase-containing compound metabolic process"/>
    <property type="evidence" value="ECO:0007669"/>
    <property type="project" value="InterPro"/>
</dbReference>
<dbReference type="Proteomes" id="UP000268093">
    <property type="component" value="Unassembled WGS sequence"/>
</dbReference>
<reference evidence="3 4" key="1">
    <citation type="journal article" date="2018" name="New Phytol.">
        <title>Phylogenomics of Endogonaceae and evolution of mycorrhizas within Mucoromycota.</title>
        <authorList>
            <person name="Chang Y."/>
            <person name="Desiro A."/>
            <person name="Na H."/>
            <person name="Sandor L."/>
            <person name="Lipzen A."/>
            <person name="Clum A."/>
            <person name="Barry K."/>
            <person name="Grigoriev I.V."/>
            <person name="Martin F.M."/>
            <person name="Stajich J.E."/>
            <person name="Smith M.E."/>
            <person name="Bonito G."/>
            <person name="Spatafora J.W."/>
        </authorList>
    </citation>
    <scope>NUCLEOTIDE SEQUENCE [LARGE SCALE GENOMIC DNA]</scope>
    <source>
        <strain evidence="3 4">GMNB39</strain>
    </source>
</reference>
<dbReference type="Gene3D" id="3.30.420.10">
    <property type="entry name" value="Ribonuclease H-like superfamily/Ribonuclease H"/>
    <property type="match status" value="1"/>
</dbReference>
<dbReference type="GO" id="GO:0003676">
    <property type="term" value="F:nucleic acid binding"/>
    <property type="evidence" value="ECO:0007669"/>
    <property type="project" value="InterPro"/>
</dbReference>
<feature type="region of interest" description="Disordered" evidence="1">
    <location>
        <begin position="715"/>
        <end position="742"/>
    </location>
</feature>
<feature type="compositionally biased region" description="Basic and acidic residues" evidence="1">
    <location>
        <begin position="397"/>
        <end position="409"/>
    </location>
</feature>
<evidence type="ECO:0000259" key="2">
    <source>
        <dbReference type="Pfam" id="PF01612"/>
    </source>
</evidence>
<accession>A0A433D4L3</accession>
<feature type="compositionally biased region" description="Acidic residues" evidence="1">
    <location>
        <begin position="410"/>
        <end position="419"/>
    </location>
</feature>
<feature type="domain" description="3'-5' exonuclease" evidence="2">
    <location>
        <begin position="160"/>
        <end position="339"/>
    </location>
</feature>
<dbReference type="AlphaFoldDB" id="A0A433D4L3"/>
<name>A0A433D4L3_9FUNG</name>
<dbReference type="EMBL" id="RBNI01006754">
    <property type="protein sequence ID" value="RUP45797.1"/>
    <property type="molecule type" value="Genomic_DNA"/>
</dbReference>
<keyword evidence="4" id="KW-1185">Reference proteome</keyword>
<protein>
    <recommendedName>
        <fullName evidence="2">3'-5' exonuclease domain-containing protein</fullName>
    </recommendedName>
</protein>
<dbReference type="GO" id="GO:0008408">
    <property type="term" value="F:3'-5' exonuclease activity"/>
    <property type="evidence" value="ECO:0007669"/>
    <property type="project" value="InterPro"/>
</dbReference>
<dbReference type="InterPro" id="IPR036397">
    <property type="entry name" value="RNaseH_sf"/>
</dbReference>
<dbReference type="SUPFAM" id="SSF53098">
    <property type="entry name" value="Ribonuclease H-like"/>
    <property type="match status" value="1"/>
</dbReference>
<dbReference type="InterPro" id="IPR012337">
    <property type="entry name" value="RNaseH-like_sf"/>
</dbReference>
<dbReference type="OrthoDB" id="26838at2759"/>
<feature type="compositionally biased region" description="Acidic residues" evidence="1">
    <location>
        <begin position="1015"/>
        <end position="1027"/>
    </location>
</feature>
<gene>
    <name evidence="3" type="ORF">BC936DRAFT_147726</name>
</gene>